<name>A0AAE0CUX5_9ROSI</name>
<dbReference type="Pfam" id="PF13966">
    <property type="entry name" value="zf-RVT"/>
    <property type="match status" value="1"/>
</dbReference>
<feature type="domain" description="Reverse transcriptase zinc-binding" evidence="1">
    <location>
        <begin position="278"/>
        <end position="357"/>
    </location>
</feature>
<gene>
    <name evidence="2" type="ORF">Ddye_002858</name>
</gene>
<reference evidence="2" key="1">
    <citation type="journal article" date="2023" name="Plant J.">
        <title>Genome sequences and population genomics provide insights into the demographic history, inbreeding, and mutation load of two 'living fossil' tree species of Dipteronia.</title>
        <authorList>
            <person name="Feng Y."/>
            <person name="Comes H.P."/>
            <person name="Chen J."/>
            <person name="Zhu S."/>
            <person name="Lu R."/>
            <person name="Zhang X."/>
            <person name="Li P."/>
            <person name="Qiu J."/>
            <person name="Olsen K.M."/>
            <person name="Qiu Y."/>
        </authorList>
    </citation>
    <scope>NUCLEOTIDE SEQUENCE</scope>
    <source>
        <strain evidence="2">KIB01</strain>
    </source>
</reference>
<protein>
    <recommendedName>
        <fullName evidence="1">Reverse transcriptase zinc-binding domain-containing protein</fullName>
    </recommendedName>
</protein>
<proteinExistence type="predicted"/>
<dbReference type="Proteomes" id="UP001280121">
    <property type="component" value="Unassembled WGS sequence"/>
</dbReference>
<evidence type="ECO:0000259" key="1">
    <source>
        <dbReference type="Pfam" id="PF13966"/>
    </source>
</evidence>
<dbReference type="InterPro" id="IPR026960">
    <property type="entry name" value="RVT-Znf"/>
</dbReference>
<dbReference type="PANTHER" id="PTHR47723:SF22">
    <property type="entry name" value="RNASE H TYPE-1 DOMAIN-CONTAINING PROTEIN"/>
    <property type="match status" value="1"/>
</dbReference>
<evidence type="ECO:0000313" key="2">
    <source>
        <dbReference type="EMBL" id="KAK2664284.1"/>
    </source>
</evidence>
<accession>A0AAE0CUX5</accession>
<keyword evidence="3" id="KW-1185">Reference proteome</keyword>
<sequence>MSKCGDFSTPLKCLKLIDVYGVPLSCRCKEFFKKLGGQVGEMVWINEATKHKQSFDKGRILVIVPLQNQVDNLVTVKVGNRSIQVRLKENSVPVSISWVNNFLGLNLGTEILEHRPRGMKVKKLLMMIVRVMVTFWQKRKRDNPEEVFSKEEVWVALSSCDGNKALGLDGFNLKFIKDNWDYIQDDFMRVIRIRFGKFWDNSGPIRSRTPPKTCKHRCLGHSVGHLHTPQSTSNKKGYVRDYGRLENSKWIWEVPLRRPVFNWEAEQWDSFWDIFWDCLESEQREGAVEFSDIWNGYCPFKVKIFVWQLMHGRVLVKDVLNKCGMLVGSNLDCHLCSGSIEIVNHLFLHCKWSWKLWQRCMNLWEVKSYLSSSLINWWKGLPKLCPMRKCTSAWSSMFSAMVWTIWETRNEKAFKDGDANVPQAEDMVRFRVTWWFKNLVKGFPNSITTLIWNIKEGCTNSIIIKSRKVVEWVPPPNGSFKFNVDSLTRSSPGQAELGEVLRDHREKVLCMFSNNVGIHDVVMTEIMALAKACFLCLGKTKLCGKIIEILW</sequence>
<dbReference type="InterPro" id="IPR053151">
    <property type="entry name" value="RNase_H-like"/>
</dbReference>
<comment type="caution">
    <text evidence="2">The sequence shown here is derived from an EMBL/GenBank/DDBJ whole genome shotgun (WGS) entry which is preliminary data.</text>
</comment>
<organism evidence="2 3">
    <name type="scientific">Dipteronia dyeriana</name>
    <dbReference type="NCBI Taxonomy" id="168575"/>
    <lineage>
        <taxon>Eukaryota</taxon>
        <taxon>Viridiplantae</taxon>
        <taxon>Streptophyta</taxon>
        <taxon>Embryophyta</taxon>
        <taxon>Tracheophyta</taxon>
        <taxon>Spermatophyta</taxon>
        <taxon>Magnoliopsida</taxon>
        <taxon>eudicotyledons</taxon>
        <taxon>Gunneridae</taxon>
        <taxon>Pentapetalae</taxon>
        <taxon>rosids</taxon>
        <taxon>malvids</taxon>
        <taxon>Sapindales</taxon>
        <taxon>Sapindaceae</taxon>
        <taxon>Hippocastanoideae</taxon>
        <taxon>Acereae</taxon>
        <taxon>Dipteronia</taxon>
    </lineage>
</organism>
<dbReference type="EMBL" id="JANJYI010000001">
    <property type="protein sequence ID" value="KAK2664284.1"/>
    <property type="molecule type" value="Genomic_DNA"/>
</dbReference>
<dbReference type="AlphaFoldDB" id="A0AAE0CUX5"/>
<dbReference type="PANTHER" id="PTHR47723">
    <property type="entry name" value="OS05G0353850 PROTEIN"/>
    <property type="match status" value="1"/>
</dbReference>
<evidence type="ECO:0000313" key="3">
    <source>
        <dbReference type="Proteomes" id="UP001280121"/>
    </source>
</evidence>